<dbReference type="EMBL" id="KC008572">
    <property type="protein sequence ID" value="AGF85497.1"/>
    <property type="molecule type" value="Genomic_DNA"/>
</dbReference>
<sequence>MEKNHLNIIPIKNIIDKKADQVNFIEIISLVFHAVSILSDKRTNYWKSLYVEFTHDLEKQNKQKWPVLNVTNNEFSKRYDIYISKPFIESDNILTLLYRLLYIETYKCKDINKYGYKNVLNNIIDKNTDLCHVKKISLYRLFELVVEQLNHYIKVYNDKTKIENSLGQKIINLTKRD</sequence>
<name>M1PXK8_9VIRU</name>
<evidence type="ECO:0000313" key="1">
    <source>
        <dbReference type="EMBL" id="AGF85497.1"/>
    </source>
</evidence>
<proteinExistence type="predicted"/>
<dbReference type="Proteomes" id="UP000241071">
    <property type="component" value="Segment"/>
</dbReference>
<keyword evidence="2" id="KW-1185">Reference proteome</keyword>
<reference evidence="1 2" key="1">
    <citation type="submission" date="2012-10" db="EMBL/GenBank/DDBJ databases">
        <title>Complete genome sequence of Moumouvirus goulette.</title>
        <authorList>
            <person name="Fournous G."/>
            <person name="Bougalmi M."/>
            <person name="Colson P."/>
        </authorList>
    </citation>
    <scope>NUCLEOTIDE SEQUENCE [LARGE SCALE GENOMIC DNA]</scope>
</reference>
<gene>
    <name evidence="1" type="ORF">glt_00692</name>
</gene>
<evidence type="ECO:0000313" key="2">
    <source>
        <dbReference type="Proteomes" id="UP000241071"/>
    </source>
</evidence>
<accession>M1PXK8</accession>
<protein>
    <submittedName>
        <fullName evidence="1">Uncharacterized protein</fullName>
    </submittedName>
</protein>
<organism evidence="1 2">
    <name type="scientific">Moumouvirus goulette</name>
    <dbReference type="NCBI Taxonomy" id="1247379"/>
    <lineage>
        <taxon>Viruses</taxon>
        <taxon>Varidnaviria</taxon>
        <taxon>Bamfordvirae</taxon>
        <taxon>Nucleocytoviricota</taxon>
        <taxon>Megaviricetes</taxon>
        <taxon>Imitervirales</taxon>
        <taxon>Mimiviridae</taxon>
        <taxon>Megamimivirinae</taxon>
        <taxon>Moumouvirus</taxon>
        <taxon>Moumouvirus goulettemassiliense</taxon>
    </lineage>
</organism>